<evidence type="ECO:0000256" key="2">
    <source>
        <dbReference type="ARBA" id="ARBA00022695"/>
    </source>
</evidence>
<name>A0A7J4JG99_9ARCH</name>
<reference evidence="5" key="2">
    <citation type="submission" date="2021-03" db="EMBL/GenBank/DDBJ databases">
        <authorList>
            <person name="Jaffe A."/>
        </authorList>
    </citation>
    <scope>NUCLEOTIDE SEQUENCE</scope>
    <source>
        <strain evidence="5">RIFCSPLOWO2_01_FULL_58_19</strain>
    </source>
</reference>
<dbReference type="PANTHER" id="PTHR43793">
    <property type="entry name" value="FAD SYNTHASE"/>
    <property type="match status" value="1"/>
</dbReference>
<proteinExistence type="predicted"/>
<comment type="caution">
    <text evidence="4">The sequence shown here is derived from an EMBL/GenBank/DDBJ whole genome shotgun (WGS) entry which is preliminary data.</text>
</comment>
<protein>
    <submittedName>
        <fullName evidence="4">FAD synthase</fullName>
    </submittedName>
</protein>
<reference evidence="4" key="1">
    <citation type="journal article" date="2020" name="bioRxiv">
        <title>A rank-normalized archaeal taxonomy based on genome phylogeny resolves widespread incomplete and uneven classifications.</title>
        <authorList>
            <person name="Rinke C."/>
            <person name="Chuvochina M."/>
            <person name="Mussig A.J."/>
            <person name="Chaumeil P.-A."/>
            <person name="Waite D.W."/>
            <person name="Whitman W.B."/>
            <person name="Parks D.H."/>
            <person name="Hugenholtz P."/>
        </authorList>
    </citation>
    <scope>NUCLEOTIDE SEQUENCE</scope>
    <source>
        <strain evidence="4">UBA10219</strain>
    </source>
</reference>
<evidence type="ECO:0000313" key="5">
    <source>
        <dbReference type="EMBL" id="MBS3063408.1"/>
    </source>
</evidence>
<dbReference type="SUPFAM" id="SSF52374">
    <property type="entry name" value="Nucleotidylyl transferase"/>
    <property type="match status" value="1"/>
</dbReference>
<dbReference type="InterPro" id="IPR050385">
    <property type="entry name" value="Archaeal_FAD_synthase"/>
</dbReference>
<dbReference type="InterPro" id="IPR014729">
    <property type="entry name" value="Rossmann-like_a/b/a_fold"/>
</dbReference>
<evidence type="ECO:0000313" key="4">
    <source>
        <dbReference type="EMBL" id="HIH16728.1"/>
    </source>
</evidence>
<dbReference type="InterPro" id="IPR004821">
    <property type="entry name" value="Cyt_trans-like"/>
</dbReference>
<dbReference type="Proteomes" id="UP000564964">
    <property type="component" value="Unassembled WGS sequence"/>
</dbReference>
<dbReference type="Pfam" id="PF01467">
    <property type="entry name" value="CTP_transf_like"/>
    <property type="match status" value="1"/>
</dbReference>
<evidence type="ECO:0000313" key="6">
    <source>
        <dbReference type="Proteomes" id="UP000564964"/>
    </source>
</evidence>
<dbReference type="AlphaFoldDB" id="A0A7J4JG99"/>
<gene>
    <name evidence="4" type="ORF">HA252_04955</name>
    <name evidence="5" type="ORF">J4203_06055</name>
</gene>
<reference evidence="5" key="3">
    <citation type="submission" date="2021-05" db="EMBL/GenBank/DDBJ databases">
        <title>Protein family content uncovers lineage relationships and bacterial pathway maintenance mechanisms in DPANN archaea.</title>
        <authorList>
            <person name="Castelle C.J."/>
            <person name="Meheust R."/>
            <person name="Jaffe A.L."/>
            <person name="Seitz K."/>
            <person name="Gong X."/>
            <person name="Baker B.J."/>
            <person name="Banfield J.F."/>
        </authorList>
    </citation>
    <scope>NUCLEOTIDE SEQUENCE</scope>
    <source>
        <strain evidence="5">RIFCSPLOWO2_01_FULL_58_19</strain>
    </source>
</reference>
<dbReference type="NCBIfam" id="TIGR00125">
    <property type="entry name" value="cyt_tran_rel"/>
    <property type="match status" value="1"/>
</dbReference>
<feature type="domain" description="Cytidyltransferase-like" evidence="3">
    <location>
        <begin position="7"/>
        <end position="132"/>
    </location>
</feature>
<dbReference type="GO" id="GO:0016779">
    <property type="term" value="F:nucleotidyltransferase activity"/>
    <property type="evidence" value="ECO:0007669"/>
    <property type="project" value="UniProtKB-KW"/>
</dbReference>
<dbReference type="Proteomes" id="UP000678237">
    <property type="component" value="Unassembled WGS sequence"/>
</dbReference>
<dbReference type="PANTHER" id="PTHR43793:SF1">
    <property type="entry name" value="FAD SYNTHASE"/>
    <property type="match status" value="1"/>
</dbReference>
<keyword evidence="1" id="KW-0808">Transferase</keyword>
<dbReference type="Gene3D" id="3.40.50.620">
    <property type="entry name" value="HUPs"/>
    <property type="match status" value="1"/>
</dbReference>
<sequence>MARKTVLAFGTFDLLHPGHLSYLRQAKRLGRRLTVIVARDVNVQRIKHRKPLFDERQRLAMVRALKKVDQAVLGFADDLYKSVARFKPDVIALGYDQGPSTAVIRRELAKRGLHPRIARCKPFKPRKHKSTHLKQRLRGGN</sequence>
<keyword evidence="2" id="KW-0548">Nucleotidyltransferase</keyword>
<evidence type="ECO:0000259" key="3">
    <source>
        <dbReference type="Pfam" id="PF01467"/>
    </source>
</evidence>
<dbReference type="EMBL" id="DUGH01000120">
    <property type="protein sequence ID" value="HIH16728.1"/>
    <property type="molecule type" value="Genomic_DNA"/>
</dbReference>
<organism evidence="4 6">
    <name type="scientific">Candidatus Iainarchaeum sp</name>
    <dbReference type="NCBI Taxonomy" id="3101447"/>
    <lineage>
        <taxon>Archaea</taxon>
        <taxon>Candidatus Iainarchaeota</taxon>
        <taxon>Candidatus Iainarchaeia</taxon>
        <taxon>Candidatus Iainarchaeales</taxon>
        <taxon>Candidatus Iainarchaeaceae</taxon>
        <taxon>Candidatus Iainarchaeum</taxon>
    </lineage>
</organism>
<evidence type="ECO:0000256" key="1">
    <source>
        <dbReference type="ARBA" id="ARBA00022679"/>
    </source>
</evidence>
<accession>A0A7J4JG99</accession>
<dbReference type="EMBL" id="JAGVWE010000005">
    <property type="protein sequence ID" value="MBS3063408.1"/>
    <property type="molecule type" value="Genomic_DNA"/>
</dbReference>